<dbReference type="Pfam" id="PF09339">
    <property type="entry name" value="HTH_IclR"/>
    <property type="match status" value="1"/>
</dbReference>
<dbReference type="RefSeq" id="WP_137814662.1">
    <property type="nucleotide sequence ID" value="NZ_BJFL01000015.1"/>
</dbReference>
<dbReference type="GO" id="GO:0003677">
    <property type="term" value="F:DNA binding"/>
    <property type="evidence" value="ECO:0007669"/>
    <property type="project" value="UniProtKB-KW"/>
</dbReference>
<keyword evidence="2" id="KW-0238">DNA-binding</keyword>
<dbReference type="InterPro" id="IPR014757">
    <property type="entry name" value="Tscrpt_reg_IclR_C"/>
</dbReference>
<dbReference type="PROSITE" id="PS51078">
    <property type="entry name" value="ICLR_ED"/>
    <property type="match status" value="1"/>
</dbReference>
<dbReference type="PANTHER" id="PTHR30136:SF24">
    <property type="entry name" value="HTH-TYPE TRANSCRIPTIONAL REPRESSOR ALLR"/>
    <property type="match status" value="1"/>
</dbReference>
<dbReference type="PROSITE" id="PS51077">
    <property type="entry name" value="HTH_ICLR"/>
    <property type="match status" value="1"/>
</dbReference>
<evidence type="ECO:0000313" key="7">
    <source>
        <dbReference type="Proteomes" id="UP000298860"/>
    </source>
</evidence>
<dbReference type="PANTHER" id="PTHR30136">
    <property type="entry name" value="HELIX-TURN-HELIX TRANSCRIPTIONAL REGULATOR, ICLR FAMILY"/>
    <property type="match status" value="1"/>
</dbReference>
<evidence type="ECO:0000256" key="3">
    <source>
        <dbReference type="ARBA" id="ARBA00023163"/>
    </source>
</evidence>
<feature type="domain" description="IclR-ED" evidence="5">
    <location>
        <begin position="69"/>
        <end position="248"/>
    </location>
</feature>
<evidence type="ECO:0000256" key="1">
    <source>
        <dbReference type="ARBA" id="ARBA00023015"/>
    </source>
</evidence>
<dbReference type="InterPro" id="IPR005471">
    <property type="entry name" value="Tscrpt_reg_IclR_N"/>
</dbReference>
<dbReference type="Gene3D" id="3.30.450.40">
    <property type="match status" value="1"/>
</dbReference>
<dbReference type="Pfam" id="PF01614">
    <property type="entry name" value="IclR_C"/>
    <property type="match status" value="1"/>
</dbReference>
<accession>A0A4D4J945</accession>
<proteinExistence type="predicted"/>
<protein>
    <submittedName>
        <fullName evidence="6">IclR family transcriptional regulator</fullName>
    </submittedName>
</protein>
<dbReference type="GO" id="GO:0003700">
    <property type="term" value="F:DNA-binding transcription factor activity"/>
    <property type="evidence" value="ECO:0007669"/>
    <property type="project" value="TreeGrafter"/>
</dbReference>
<sequence length="256" mass="27415">MSRGAPRSVTSRVLAILGAFSAERVTLGVSEISRHTGLPLTTAHRLVGELVRWGALERDDAGRYHVGLRLWEVGSLAPRGLGLRETALPFMEDLYEITHQNVQLAVLDGAEVVYVERISGPRAVSVITRPGSRLPLHATGVGQVLLAYADRDLQERVLSGPLRRFTGNTVTDAGELRRVLAAVRRDGVAMCDGQVETFSLSVAAPVYGPADTVVAALSVVVPAEGTDPRTIVPPVRASARGISRALGWAGHRSTHR</sequence>
<keyword evidence="3" id="KW-0804">Transcription</keyword>
<dbReference type="InterPro" id="IPR029016">
    <property type="entry name" value="GAF-like_dom_sf"/>
</dbReference>
<comment type="caution">
    <text evidence="6">The sequence shown here is derived from an EMBL/GenBank/DDBJ whole genome shotgun (WGS) entry which is preliminary data.</text>
</comment>
<keyword evidence="7" id="KW-1185">Reference proteome</keyword>
<gene>
    <name evidence="6" type="ORF">GTS_31630</name>
</gene>
<feature type="domain" description="HTH iclR-type" evidence="4">
    <location>
        <begin position="7"/>
        <end position="68"/>
    </location>
</feature>
<dbReference type="InterPro" id="IPR050707">
    <property type="entry name" value="HTH_MetabolicPath_Reg"/>
</dbReference>
<evidence type="ECO:0000259" key="5">
    <source>
        <dbReference type="PROSITE" id="PS51078"/>
    </source>
</evidence>
<keyword evidence="1" id="KW-0805">Transcription regulation</keyword>
<dbReference type="AlphaFoldDB" id="A0A4D4J945"/>
<reference evidence="7" key="1">
    <citation type="submission" date="2019-04" db="EMBL/GenBank/DDBJ databases">
        <title>Draft genome sequence of Pseudonocardiaceae bacterium SL3-2-4.</title>
        <authorList>
            <person name="Ningsih F."/>
            <person name="Yokota A."/>
            <person name="Sakai Y."/>
            <person name="Nanatani K."/>
            <person name="Yabe S."/>
            <person name="Oetari A."/>
            <person name="Sjamsuridzal W."/>
        </authorList>
    </citation>
    <scope>NUCLEOTIDE SEQUENCE [LARGE SCALE GENOMIC DNA]</scope>
    <source>
        <strain evidence="7">SL3-2-4</strain>
    </source>
</reference>
<organism evidence="6 7">
    <name type="scientific">Gandjariella thermophila</name>
    <dbReference type="NCBI Taxonomy" id="1931992"/>
    <lineage>
        <taxon>Bacteria</taxon>
        <taxon>Bacillati</taxon>
        <taxon>Actinomycetota</taxon>
        <taxon>Actinomycetes</taxon>
        <taxon>Pseudonocardiales</taxon>
        <taxon>Pseudonocardiaceae</taxon>
        <taxon>Gandjariella</taxon>
    </lineage>
</organism>
<evidence type="ECO:0000256" key="2">
    <source>
        <dbReference type="ARBA" id="ARBA00023125"/>
    </source>
</evidence>
<dbReference type="InterPro" id="IPR036388">
    <property type="entry name" value="WH-like_DNA-bd_sf"/>
</dbReference>
<dbReference type="OrthoDB" id="60629at2"/>
<evidence type="ECO:0000259" key="4">
    <source>
        <dbReference type="PROSITE" id="PS51077"/>
    </source>
</evidence>
<dbReference type="InterPro" id="IPR036390">
    <property type="entry name" value="WH_DNA-bd_sf"/>
</dbReference>
<dbReference type="EMBL" id="BJFL01000015">
    <property type="protein sequence ID" value="GDY31530.1"/>
    <property type="molecule type" value="Genomic_DNA"/>
</dbReference>
<dbReference type="Proteomes" id="UP000298860">
    <property type="component" value="Unassembled WGS sequence"/>
</dbReference>
<dbReference type="Gene3D" id="1.10.10.10">
    <property type="entry name" value="Winged helix-like DNA-binding domain superfamily/Winged helix DNA-binding domain"/>
    <property type="match status" value="1"/>
</dbReference>
<dbReference type="SUPFAM" id="SSF46785">
    <property type="entry name" value="Winged helix' DNA-binding domain"/>
    <property type="match status" value="1"/>
</dbReference>
<dbReference type="SMART" id="SM00346">
    <property type="entry name" value="HTH_ICLR"/>
    <property type="match status" value="1"/>
</dbReference>
<dbReference type="SUPFAM" id="SSF55781">
    <property type="entry name" value="GAF domain-like"/>
    <property type="match status" value="1"/>
</dbReference>
<name>A0A4D4J945_9PSEU</name>
<dbReference type="GO" id="GO:0045892">
    <property type="term" value="P:negative regulation of DNA-templated transcription"/>
    <property type="evidence" value="ECO:0007669"/>
    <property type="project" value="TreeGrafter"/>
</dbReference>
<evidence type="ECO:0000313" key="6">
    <source>
        <dbReference type="EMBL" id="GDY31530.1"/>
    </source>
</evidence>